<evidence type="ECO:0000259" key="4">
    <source>
        <dbReference type="Pfam" id="PF13193"/>
    </source>
</evidence>
<dbReference type="InterPro" id="IPR042099">
    <property type="entry name" value="ANL_N_sf"/>
</dbReference>
<gene>
    <name evidence="5" type="ORF">GOARA_034_00110</name>
</gene>
<dbReference type="SUPFAM" id="SSF56801">
    <property type="entry name" value="Acetyl-CoA synthetase-like"/>
    <property type="match status" value="1"/>
</dbReference>
<sequence length="554" mass="57862">MRDAAVSSVRGDGRQWLGAAAAIVGSGMLAPPGPRTAARLLRAVYRFGATPATLLGVSAARYPDRAVVVDEFGALSYRQALDASSAVAADIRGAGCGPGGAVGILCRNHRGFLVALAAAAQTGADVVFINTEMPAHQLAALLTRHRLDVLIHDAEFSAAIADAGWSGHQILADPDAAGRSLWSIAQDPPEPIAPCRRSGQMVLLTSGTTGLAKGVPRRIGPWAIVQLAATGVAHADLKPGDVAYVGPPFFHGFGLLAAIGVVAVGGTVVCRRRFDPEAVLDDLRANRVTVLVAVPVMLQRLVAVPDLRRKAAGIELRLAITGAAPITTSTVRRFQRAFGEILVNAYGSTEAGVVSIASPADLAREPGAAGRPGLGVSVRIVDADGQAVPVGSTGRIVVRGPLDYDGYTPDPVVRLQAKAVVDGHVDTGDLGHVDAAGLLFVDGRSDDMVVSGGENVFPREVEDVLTAMPDVTDAVVVGVDDDEFGQVLHAYLVVADEFTDDQLRNALRERLERYKVPKAFIRVEAIPRNAAGKVLRAELGDQARGIARTRRAGD</sequence>
<dbReference type="AlphaFoldDB" id="G7H061"/>
<evidence type="ECO:0000313" key="6">
    <source>
        <dbReference type="Proteomes" id="UP000035088"/>
    </source>
</evidence>
<dbReference type="InterPro" id="IPR000873">
    <property type="entry name" value="AMP-dep_synth/lig_dom"/>
</dbReference>
<dbReference type="Proteomes" id="UP000035088">
    <property type="component" value="Unassembled WGS sequence"/>
</dbReference>
<evidence type="ECO:0000259" key="3">
    <source>
        <dbReference type="Pfam" id="PF00501"/>
    </source>
</evidence>
<name>G7H061_9ACTN</name>
<feature type="domain" description="AMP-binding enzyme C-terminal" evidence="4">
    <location>
        <begin position="460"/>
        <end position="533"/>
    </location>
</feature>
<reference evidence="5 6" key="1">
    <citation type="submission" date="2011-11" db="EMBL/GenBank/DDBJ databases">
        <title>Whole genome shotgun sequence of Gordonia araii NBRC 100433.</title>
        <authorList>
            <person name="Yoshida Y."/>
            <person name="Hosoyama A."/>
            <person name="Tsuchikane K."/>
            <person name="Katsumata H."/>
            <person name="Yamazaki S."/>
            <person name="Fujita N."/>
        </authorList>
    </citation>
    <scope>NUCLEOTIDE SEQUENCE [LARGE SCALE GENOMIC DNA]</scope>
    <source>
        <strain evidence="5 6">NBRC 100433</strain>
    </source>
</reference>
<organism evidence="5 6">
    <name type="scientific">Gordonia araii NBRC 100433</name>
    <dbReference type="NCBI Taxonomy" id="1073574"/>
    <lineage>
        <taxon>Bacteria</taxon>
        <taxon>Bacillati</taxon>
        <taxon>Actinomycetota</taxon>
        <taxon>Actinomycetes</taxon>
        <taxon>Mycobacteriales</taxon>
        <taxon>Gordoniaceae</taxon>
        <taxon>Gordonia</taxon>
    </lineage>
</organism>
<dbReference type="Pfam" id="PF13193">
    <property type="entry name" value="AMP-binding_C"/>
    <property type="match status" value="1"/>
</dbReference>
<evidence type="ECO:0000313" key="5">
    <source>
        <dbReference type="EMBL" id="GAB09236.1"/>
    </source>
</evidence>
<dbReference type="CDD" id="cd04433">
    <property type="entry name" value="AFD_class_I"/>
    <property type="match status" value="1"/>
</dbReference>
<keyword evidence="2 5" id="KW-0436">Ligase</keyword>
<protein>
    <submittedName>
        <fullName evidence="5">Putative fatty-acid--CoA ligase</fullName>
    </submittedName>
</protein>
<accession>G7H061</accession>
<keyword evidence="6" id="KW-1185">Reference proteome</keyword>
<dbReference type="PROSITE" id="PS00455">
    <property type="entry name" value="AMP_BINDING"/>
    <property type="match status" value="1"/>
</dbReference>
<evidence type="ECO:0000256" key="1">
    <source>
        <dbReference type="ARBA" id="ARBA00006432"/>
    </source>
</evidence>
<dbReference type="PANTHER" id="PTHR43201:SF5">
    <property type="entry name" value="MEDIUM-CHAIN ACYL-COA LIGASE ACSF2, MITOCHONDRIAL"/>
    <property type="match status" value="1"/>
</dbReference>
<dbReference type="InterPro" id="IPR020845">
    <property type="entry name" value="AMP-binding_CS"/>
</dbReference>
<dbReference type="STRING" id="1073574.GOARA_034_00110"/>
<proteinExistence type="inferred from homology"/>
<dbReference type="Gene3D" id="3.40.50.12780">
    <property type="entry name" value="N-terminal domain of ligase-like"/>
    <property type="match status" value="1"/>
</dbReference>
<dbReference type="EMBL" id="BAEE01000034">
    <property type="protein sequence ID" value="GAB09236.1"/>
    <property type="molecule type" value="Genomic_DNA"/>
</dbReference>
<dbReference type="Pfam" id="PF00501">
    <property type="entry name" value="AMP-binding"/>
    <property type="match status" value="1"/>
</dbReference>
<dbReference type="GO" id="GO:0031956">
    <property type="term" value="F:medium-chain fatty acid-CoA ligase activity"/>
    <property type="evidence" value="ECO:0007669"/>
    <property type="project" value="TreeGrafter"/>
</dbReference>
<evidence type="ECO:0000256" key="2">
    <source>
        <dbReference type="ARBA" id="ARBA00022598"/>
    </source>
</evidence>
<dbReference type="Gene3D" id="3.30.300.30">
    <property type="match status" value="1"/>
</dbReference>
<comment type="caution">
    <text evidence="5">The sequence shown here is derived from an EMBL/GenBank/DDBJ whole genome shotgun (WGS) entry which is preliminary data.</text>
</comment>
<dbReference type="InterPro" id="IPR045851">
    <property type="entry name" value="AMP-bd_C_sf"/>
</dbReference>
<dbReference type="RefSeq" id="WP_007321313.1">
    <property type="nucleotide sequence ID" value="NZ_BAEE01000034.1"/>
</dbReference>
<comment type="similarity">
    <text evidence="1">Belongs to the ATP-dependent AMP-binding enzyme family.</text>
</comment>
<dbReference type="InterPro" id="IPR025110">
    <property type="entry name" value="AMP-bd_C"/>
</dbReference>
<feature type="domain" description="AMP-dependent synthetase/ligase" evidence="3">
    <location>
        <begin position="58"/>
        <end position="407"/>
    </location>
</feature>
<dbReference type="PANTHER" id="PTHR43201">
    <property type="entry name" value="ACYL-COA SYNTHETASE"/>
    <property type="match status" value="1"/>
</dbReference>
<dbReference type="GO" id="GO:0006631">
    <property type="term" value="P:fatty acid metabolic process"/>
    <property type="evidence" value="ECO:0007669"/>
    <property type="project" value="TreeGrafter"/>
</dbReference>